<dbReference type="EMBL" id="VUMN01000003">
    <property type="protein sequence ID" value="MSS57803.1"/>
    <property type="molecule type" value="Genomic_DNA"/>
</dbReference>
<feature type="chain" id="PRO_5038627913" evidence="1">
    <location>
        <begin position="28"/>
        <end position="244"/>
    </location>
</feature>
<dbReference type="Gene3D" id="2.40.260.10">
    <property type="entry name" value="Sortase"/>
    <property type="match status" value="1"/>
</dbReference>
<dbReference type="CDD" id="cd05826">
    <property type="entry name" value="Sortase_B"/>
    <property type="match status" value="1"/>
</dbReference>
<protein>
    <submittedName>
        <fullName evidence="2">Class B sortase</fullName>
    </submittedName>
</protein>
<feature type="signal peptide" evidence="1">
    <location>
        <begin position="1"/>
        <end position="27"/>
    </location>
</feature>
<proteinExistence type="predicted"/>
<dbReference type="InterPro" id="IPR009835">
    <property type="entry name" value="SrtB"/>
</dbReference>
<dbReference type="AlphaFoldDB" id="A0A7X2NRM6"/>
<dbReference type="Proteomes" id="UP000461880">
    <property type="component" value="Unassembled WGS sequence"/>
</dbReference>
<evidence type="ECO:0000313" key="2">
    <source>
        <dbReference type="EMBL" id="MSS57803.1"/>
    </source>
</evidence>
<organism evidence="2 3">
    <name type="scientific">Stecheria intestinalis</name>
    <dbReference type="NCBI Taxonomy" id="2606630"/>
    <lineage>
        <taxon>Bacteria</taxon>
        <taxon>Bacillati</taxon>
        <taxon>Bacillota</taxon>
        <taxon>Erysipelotrichia</taxon>
        <taxon>Erysipelotrichales</taxon>
        <taxon>Erysipelotrichaceae</taxon>
        <taxon>Stecheria</taxon>
    </lineage>
</organism>
<comment type="caution">
    <text evidence="2">The sequence shown here is derived from an EMBL/GenBank/DDBJ whole genome shotgun (WGS) entry which is preliminary data.</text>
</comment>
<accession>A0A7X2NRM6</accession>
<keyword evidence="3" id="KW-1185">Reference proteome</keyword>
<dbReference type="RefSeq" id="WP_154502894.1">
    <property type="nucleotide sequence ID" value="NZ_JAQXPC010000080.1"/>
</dbReference>
<reference evidence="2 3" key="1">
    <citation type="submission" date="2019-08" db="EMBL/GenBank/DDBJ databases">
        <title>In-depth cultivation of the pig gut microbiome towards novel bacterial diversity and tailored functional studies.</title>
        <authorList>
            <person name="Wylensek D."/>
            <person name="Hitch T.C.A."/>
            <person name="Clavel T."/>
        </authorList>
    </citation>
    <scope>NUCLEOTIDE SEQUENCE [LARGE SCALE GENOMIC DNA]</scope>
    <source>
        <strain evidence="2 3">Oil+RF-744-GAM-WT-6</strain>
    </source>
</reference>
<sequence>MRKRTLRPWVKVVMAVAAGILSGNVLPDAEETVSEAMNLPVTRAEEYVTAAEAEAEPKSLRDWQKINPDVKYVLEFRDDEAVRTIPVVTVKEDASVMKHNLYGEYDTMGSVFTDAMTYEPDNLVIYGHASKTKDWNFTFLKKFADQNYFERHPEFTLTEESGKKNCVVVSFGEYDLDEESVYLGWADAGMPMEEQRKEMFLNTVPYLIQKRDGVMDEGLGIVTLVTCNLNGADVRYVLQAAVRD</sequence>
<evidence type="ECO:0000256" key="1">
    <source>
        <dbReference type="SAM" id="SignalP"/>
    </source>
</evidence>
<dbReference type="SUPFAM" id="SSF63817">
    <property type="entry name" value="Sortase"/>
    <property type="match status" value="1"/>
</dbReference>
<dbReference type="InterPro" id="IPR023365">
    <property type="entry name" value="Sortase_dom-sf"/>
</dbReference>
<keyword evidence="1" id="KW-0732">Signal</keyword>
<name>A0A7X2NRM6_9FIRM</name>
<gene>
    <name evidence="2" type="ORF">FYJ51_02655</name>
</gene>
<evidence type="ECO:0000313" key="3">
    <source>
        <dbReference type="Proteomes" id="UP000461880"/>
    </source>
</evidence>